<keyword evidence="7 9" id="KW-0472">Membrane</keyword>
<comment type="caution">
    <text evidence="11">The sequence shown here is derived from an EMBL/GenBank/DDBJ whole genome shotgun (WGS) entry which is preliminary data.</text>
</comment>
<feature type="transmembrane region" description="Helical" evidence="9">
    <location>
        <begin position="111"/>
        <end position="131"/>
    </location>
</feature>
<keyword evidence="4" id="KW-1003">Cell membrane</keyword>
<evidence type="ECO:0000259" key="10">
    <source>
        <dbReference type="PROSITE" id="PS50928"/>
    </source>
</evidence>
<evidence type="ECO:0000256" key="6">
    <source>
        <dbReference type="ARBA" id="ARBA00022989"/>
    </source>
</evidence>
<keyword evidence="3 9" id="KW-0813">Transport</keyword>
<feature type="domain" description="ABC transmembrane type-1" evidence="10">
    <location>
        <begin position="104"/>
        <end position="284"/>
    </location>
</feature>
<evidence type="ECO:0000256" key="4">
    <source>
        <dbReference type="ARBA" id="ARBA00022475"/>
    </source>
</evidence>
<proteinExistence type="inferred from homology"/>
<keyword evidence="5 9" id="KW-0812">Transmembrane</keyword>
<gene>
    <name evidence="11" type="primary">cmpB_3</name>
    <name evidence="11" type="ORF">BN961_02571</name>
</gene>
<dbReference type="PANTHER" id="PTHR30151:SF0">
    <property type="entry name" value="ABC TRANSPORTER PERMEASE PROTEIN MJ0413-RELATED"/>
    <property type="match status" value="1"/>
</dbReference>
<feature type="transmembrane region" description="Helical" evidence="9">
    <location>
        <begin position="45"/>
        <end position="62"/>
    </location>
</feature>
<dbReference type="Gene3D" id="1.10.3720.10">
    <property type="entry name" value="MetI-like"/>
    <property type="match status" value="1"/>
</dbReference>
<accession>A0A090MP21</accession>
<dbReference type="PANTHER" id="PTHR30151">
    <property type="entry name" value="ALKANE SULFONATE ABC TRANSPORTER-RELATED, MEMBRANE SUBUNIT"/>
    <property type="match status" value="1"/>
</dbReference>
<keyword evidence="12" id="KW-1185">Reference proteome</keyword>
<reference evidence="11 12" key="1">
    <citation type="journal article" date="2014" name="Genome Announc.">
        <title>Genome Sequence of Afipia felis Strain 76713, Isolated in Hospital Water Using an Amoeba Co-Culture Procedure.</title>
        <authorList>
            <person name="Benamar S."/>
            <person name="La Scola B."/>
            <person name="Croce O."/>
        </authorList>
    </citation>
    <scope>NUCLEOTIDE SEQUENCE [LARGE SCALE GENOMIC DNA]</scope>
    <source>
        <strain evidence="11 12">76713</strain>
    </source>
</reference>
<evidence type="ECO:0000313" key="11">
    <source>
        <dbReference type="EMBL" id="CEG09150.1"/>
    </source>
</evidence>
<evidence type="ECO:0000256" key="9">
    <source>
        <dbReference type="RuleBase" id="RU363032"/>
    </source>
</evidence>
<protein>
    <submittedName>
        <fullName evidence="11">Bicarbonate transport system permease protein CmpB</fullName>
    </submittedName>
</protein>
<name>A0A090MP21_AFIFE</name>
<dbReference type="GO" id="GO:0005886">
    <property type="term" value="C:plasma membrane"/>
    <property type="evidence" value="ECO:0007669"/>
    <property type="project" value="UniProtKB-SubCell"/>
</dbReference>
<evidence type="ECO:0000256" key="8">
    <source>
        <dbReference type="ARBA" id="ARBA00056719"/>
    </source>
</evidence>
<comment type="function">
    <text evidence="8">Probably part of an ABC transporter complex. Probably responsible for the translocation of the substrate across the membrane.</text>
</comment>
<dbReference type="SUPFAM" id="SSF161098">
    <property type="entry name" value="MetI-like"/>
    <property type="match status" value="1"/>
</dbReference>
<dbReference type="PROSITE" id="PS50928">
    <property type="entry name" value="ABC_TM1"/>
    <property type="match status" value="1"/>
</dbReference>
<dbReference type="EMBL" id="CCAZ020000001">
    <property type="protein sequence ID" value="CEG09150.1"/>
    <property type="molecule type" value="Genomic_DNA"/>
</dbReference>
<evidence type="ECO:0000256" key="3">
    <source>
        <dbReference type="ARBA" id="ARBA00022448"/>
    </source>
</evidence>
<sequence length="304" mass="33892">MGAVDRHRTQGPSAGPDMPASFGGYRMQLETALYQLKSWLKSPRPYLMVLGFTLLIGFWWLSVEVWKLPRFAGMPGPTAVVREWFSREPMFGLSFYTPDYYVHILTSLQRVFIAFVLSTVIGVPLGLIIGWSRTAREYIFPVLEMLRPIPALAWVPLAILMFKSSEGPVIFLTFLPAFFATTLNSMLGVHSIDESYFRAADCLGASRWQVFRHIVVPGSLPFVFTGLEISIGLAWFSLVAGEMIAGEYGLGYVIYTSYTMVSYPTIVIGMITLGVVGYVSSAMIRSVGMFLMGWRTRELGLGGQ</sequence>
<dbReference type="GO" id="GO:0042918">
    <property type="term" value="P:alkanesulfonate transmembrane transport"/>
    <property type="evidence" value="ECO:0007669"/>
    <property type="project" value="UniProtKB-ARBA"/>
</dbReference>
<dbReference type="FunFam" id="1.10.3720.10:FF:000003">
    <property type="entry name" value="Aliphatic sulfonate ABC transporter permease"/>
    <property type="match status" value="1"/>
</dbReference>
<organism evidence="11 12">
    <name type="scientific">Afipia felis</name>
    <name type="common">Cat scratch disease bacillus</name>
    <dbReference type="NCBI Taxonomy" id="1035"/>
    <lineage>
        <taxon>Bacteria</taxon>
        <taxon>Pseudomonadati</taxon>
        <taxon>Pseudomonadota</taxon>
        <taxon>Alphaproteobacteria</taxon>
        <taxon>Hyphomicrobiales</taxon>
        <taxon>Nitrobacteraceae</taxon>
        <taxon>Afipia</taxon>
    </lineage>
</organism>
<evidence type="ECO:0000256" key="7">
    <source>
        <dbReference type="ARBA" id="ARBA00023136"/>
    </source>
</evidence>
<comment type="similarity">
    <text evidence="2 9">Belongs to the binding-protein-dependent transport system permease family.</text>
</comment>
<dbReference type="STRING" id="1035.BN961_02571"/>
<evidence type="ECO:0000256" key="5">
    <source>
        <dbReference type="ARBA" id="ARBA00022692"/>
    </source>
</evidence>
<feature type="transmembrane region" description="Helical" evidence="9">
    <location>
        <begin position="168"/>
        <end position="189"/>
    </location>
</feature>
<evidence type="ECO:0000256" key="2">
    <source>
        <dbReference type="ARBA" id="ARBA00009306"/>
    </source>
</evidence>
<feature type="transmembrane region" description="Helical" evidence="9">
    <location>
        <begin position="210"/>
        <end position="238"/>
    </location>
</feature>
<comment type="subcellular location">
    <subcellularLocation>
        <location evidence="1 9">Cell membrane</location>
        <topology evidence="1 9">Multi-pass membrane protein</topology>
    </subcellularLocation>
</comment>
<feature type="transmembrane region" description="Helical" evidence="9">
    <location>
        <begin position="138"/>
        <end position="162"/>
    </location>
</feature>
<dbReference type="Pfam" id="PF00528">
    <property type="entry name" value="BPD_transp_1"/>
    <property type="match status" value="1"/>
</dbReference>
<dbReference type="InterPro" id="IPR000515">
    <property type="entry name" value="MetI-like"/>
</dbReference>
<dbReference type="AlphaFoldDB" id="A0A090MP21"/>
<dbReference type="Proteomes" id="UP000035762">
    <property type="component" value="Unassembled WGS sequence"/>
</dbReference>
<evidence type="ECO:0000256" key="1">
    <source>
        <dbReference type="ARBA" id="ARBA00004651"/>
    </source>
</evidence>
<evidence type="ECO:0000313" key="12">
    <source>
        <dbReference type="Proteomes" id="UP000035762"/>
    </source>
</evidence>
<dbReference type="InterPro" id="IPR035906">
    <property type="entry name" value="MetI-like_sf"/>
</dbReference>
<keyword evidence="6 9" id="KW-1133">Transmembrane helix</keyword>
<dbReference type="CDD" id="cd06261">
    <property type="entry name" value="TM_PBP2"/>
    <property type="match status" value="1"/>
</dbReference>
<feature type="transmembrane region" description="Helical" evidence="9">
    <location>
        <begin position="258"/>
        <end position="279"/>
    </location>
</feature>